<reference evidence="2 3" key="1">
    <citation type="journal article" date="2024" name="Commun. Biol.">
        <title>Comparative genomic analysis of thermophilic fungi reveals convergent evolutionary adaptations and gene losses.</title>
        <authorList>
            <person name="Steindorff A.S."/>
            <person name="Aguilar-Pontes M.V."/>
            <person name="Robinson A.J."/>
            <person name="Andreopoulos B."/>
            <person name="LaButti K."/>
            <person name="Kuo A."/>
            <person name="Mondo S."/>
            <person name="Riley R."/>
            <person name="Otillar R."/>
            <person name="Haridas S."/>
            <person name="Lipzen A."/>
            <person name="Grimwood J."/>
            <person name="Schmutz J."/>
            <person name="Clum A."/>
            <person name="Reid I.D."/>
            <person name="Moisan M.C."/>
            <person name="Butler G."/>
            <person name="Nguyen T.T.M."/>
            <person name="Dewar K."/>
            <person name="Conant G."/>
            <person name="Drula E."/>
            <person name="Henrissat B."/>
            <person name="Hansel C."/>
            <person name="Singer S."/>
            <person name="Hutchinson M.I."/>
            <person name="de Vries R.P."/>
            <person name="Natvig D.O."/>
            <person name="Powell A.J."/>
            <person name="Tsang A."/>
            <person name="Grigoriev I.V."/>
        </authorList>
    </citation>
    <scope>NUCLEOTIDE SEQUENCE [LARGE SCALE GENOMIC DNA]</scope>
    <source>
        <strain evidence="2 3">CBS 494.80</strain>
    </source>
</reference>
<name>A0ABR4C6E2_9HELO</name>
<dbReference type="SUPFAM" id="SSF69065">
    <property type="entry name" value="RNase III domain-like"/>
    <property type="match status" value="1"/>
</dbReference>
<dbReference type="Gene3D" id="1.10.1520.10">
    <property type="entry name" value="Ribonuclease III domain"/>
    <property type="match status" value="1"/>
</dbReference>
<evidence type="ECO:0000259" key="1">
    <source>
        <dbReference type="PROSITE" id="PS50142"/>
    </source>
</evidence>
<organism evidence="2 3">
    <name type="scientific">Oculimacula yallundae</name>
    <dbReference type="NCBI Taxonomy" id="86028"/>
    <lineage>
        <taxon>Eukaryota</taxon>
        <taxon>Fungi</taxon>
        <taxon>Dikarya</taxon>
        <taxon>Ascomycota</taxon>
        <taxon>Pezizomycotina</taxon>
        <taxon>Leotiomycetes</taxon>
        <taxon>Helotiales</taxon>
        <taxon>Ploettnerulaceae</taxon>
        <taxon>Oculimacula</taxon>
    </lineage>
</organism>
<evidence type="ECO:0000313" key="2">
    <source>
        <dbReference type="EMBL" id="KAL2065217.1"/>
    </source>
</evidence>
<dbReference type="InterPro" id="IPR036389">
    <property type="entry name" value="RNase_III_sf"/>
</dbReference>
<feature type="domain" description="RNase III" evidence="1">
    <location>
        <begin position="7"/>
        <end position="127"/>
    </location>
</feature>
<keyword evidence="3" id="KW-1185">Reference proteome</keyword>
<proteinExistence type="predicted"/>
<gene>
    <name evidence="2" type="ORF">VTL71DRAFT_2886</name>
</gene>
<dbReference type="PROSITE" id="PS50142">
    <property type="entry name" value="RNASE_3_2"/>
    <property type="match status" value="1"/>
</dbReference>
<dbReference type="InterPro" id="IPR000999">
    <property type="entry name" value="RNase_III_dom"/>
</dbReference>
<sequence>MSQQISIPAVESILNYIFNNKDLLWRALHAAGSPHAGVDGNKVMAMLGDTALRLVLMDYLISSGASRGVIDCTMQATVSNQNLTDICTSTSVARYINGNPSHVGAQSPKTKTATIEAVLGAVFLDSGKNIDSVRTAMIALGLHAPTATTMG</sequence>
<accession>A0ABR4C6E2</accession>
<protein>
    <recommendedName>
        <fullName evidence="1">RNase III domain-containing protein</fullName>
    </recommendedName>
</protein>
<dbReference type="Proteomes" id="UP001595075">
    <property type="component" value="Unassembled WGS sequence"/>
</dbReference>
<comment type="caution">
    <text evidence="2">The sequence shown here is derived from an EMBL/GenBank/DDBJ whole genome shotgun (WGS) entry which is preliminary data.</text>
</comment>
<dbReference type="EMBL" id="JAZHXI010000012">
    <property type="protein sequence ID" value="KAL2065217.1"/>
    <property type="molecule type" value="Genomic_DNA"/>
</dbReference>
<evidence type="ECO:0000313" key="3">
    <source>
        <dbReference type="Proteomes" id="UP001595075"/>
    </source>
</evidence>
<dbReference type="Pfam" id="PF00636">
    <property type="entry name" value="Ribonuclease_3"/>
    <property type="match status" value="1"/>
</dbReference>